<dbReference type="Pfam" id="PF02786">
    <property type="entry name" value="CPSase_L_D2"/>
    <property type="match status" value="1"/>
</dbReference>
<accession>A0A6N7XE38</accession>
<comment type="caution">
    <text evidence="3">The sequence shown here is derived from an EMBL/GenBank/DDBJ whole genome shotgun (WGS) entry which is preliminary data.</text>
</comment>
<dbReference type="InterPro" id="IPR005479">
    <property type="entry name" value="CPAse_ATP-bd"/>
</dbReference>
<dbReference type="SUPFAM" id="SSF56059">
    <property type="entry name" value="Glutathione synthetase ATP-binding domain-like"/>
    <property type="match status" value="1"/>
</dbReference>
<keyword evidence="1" id="KW-0067">ATP-binding</keyword>
<dbReference type="Proteomes" id="UP000469325">
    <property type="component" value="Unassembled WGS sequence"/>
</dbReference>
<keyword evidence="1" id="KW-0547">Nucleotide-binding</keyword>
<proteinExistence type="predicted"/>
<dbReference type="GO" id="GO:0005524">
    <property type="term" value="F:ATP binding"/>
    <property type="evidence" value="ECO:0007669"/>
    <property type="project" value="UniProtKB-UniRule"/>
</dbReference>
<organism evidence="3 4">
    <name type="scientific">Olsenella porci</name>
    <dbReference type="NCBI Taxonomy" id="2652279"/>
    <lineage>
        <taxon>Bacteria</taxon>
        <taxon>Bacillati</taxon>
        <taxon>Actinomycetota</taxon>
        <taxon>Coriobacteriia</taxon>
        <taxon>Coriobacteriales</taxon>
        <taxon>Atopobiaceae</taxon>
        <taxon>Olsenella</taxon>
    </lineage>
</organism>
<dbReference type="Gene3D" id="3.30.470.20">
    <property type="entry name" value="ATP-grasp fold, B domain"/>
    <property type="match status" value="1"/>
</dbReference>
<name>A0A6N7XE38_9ACTN</name>
<evidence type="ECO:0000313" key="4">
    <source>
        <dbReference type="Proteomes" id="UP000469325"/>
    </source>
</evidence>
<feature type="domain" description="ATP-grasp" evidence="2">
    <location>
        <begin position="139"/>
        <end position="339"/>
    </location>
</feature>
<reference evidence="3 4" key="1">
    <citation type="submission" date="2019-08" db="EMBL/GenBank/DDBJ databases">
        <title>In-depth cultivation of the pig gut microbiome towards novel bacterial diversity and tailored functional studies.</title>
        <authorList>
            <person name="Wylensek D."/>
            <person name="Hitch T.C.A."/>
            <person name="Clavel T."/>
        </authorList>
    </citation>
    <scope>NUCLEOTIDE SEQUENCE [LARGE SCALE GENOMIC DNA]</scope>
    <source>
        <strain evidence="3 4">CA-Schmier-601-WT-1</strain>
    </source>
</reference>
<dbReference type="InterPro" id="IPR011761">
    <property type="entry name" value="ATP-grasp"/>
</dbReference>
<sequence length="428" mass="48564">MSKSPAAASINSLDDVKEKLVPVVLGGDILGYSYVREFHRVYGINSILLATADVKAASSSRFCDYRVVKGVDQEESLISYLMDLGDELAAKGKVGILVGSGDWYARIFSQNKAKLEHRFVVPYIDFDLLDQITQKERFYSICEELGIDYPKTWLFDCADRDATIDADQFDYPLIAKPSNSARYHYAEFPGKKKIFEVQTPDELRAIYHNLQESSYDRELIVQEFIPGEDDGLRSVTTFSDDEGNLRVSCMGQVVLQDHAPSAIGNPVVIRDARVESVVEQAARFLKHVGYHGFANFDVKYDPRDGSYRFFEVNTRPGRNTFYLSLAGVPFVSLFVEDYVLGHQIPVTVAGDPFLYACVPPTVVRRTVKDPALRDDVLARYRSGMAQFPLFYEADSLNHWFWAEVTYYHQIQKFKKYVWDTGGRQADAD</sequence>
<dbReference type="PROSITE" id="PS50975">
    <property type="entry name" value="ATP_GRASP"/>
    <property type="match status" value="1"/>
</dbReference>
<protein>
    <recommendedName>
        <fullName evidence="2">ATP-grasp domain-containing protein</fullName>
    </recommendedName>
</protein>
<evidence type="ECO:0000256" key="1">
    <source>
        <dbReference type="PROSITE-ProRule" id="PRU00409"/>
    </source>
</evidence>
<dbReference type="GO" id="GO:0046872">
    <property type="term" value="F:metal ion binding"/>
    <property type="evidence" value="ECO:0007669"/>
    <property type="project" value="InterPro"/>
</dbReference>
<dbReference type="AlphaFoldDB" id="A0A6N7XE38"/>
<keyword evidence="4" id="KW-1185">Reference proteome</keyword>
<evidence type="ECO:0000259" key="2">
    <source>
        <dbReference type="PROSITE" id="PS50975"/>
    </source>
</evidence>
<gene>
    <name evidence="3" type="ORF">FYJ68_05600</name>
</gene>
<dbReference type="RefSeq" id="WP_154434819.1">
    <property type="nucleotide sequence ID" value="NZ_VUNC01000003.1"/>
</dbReference>
<evidence type="ECO:0000313" key="3">
    <source>
        <dbReference type="EMBL" id="MST72583.1"/>
    </source>
</evidence>
<dbReference type="EMBL" id="VUNC01000003">
    <property type="protein sequence ID" value="MST72583.1"/>
    <property type="molecule type" value="Genomic_DNA"/>
</dbReference>